<dbReference type="InterPro" id="IPR002509">
    <property type="entry name" value="NODB_dom"/>
</dbReference>
<dbReference type="GO" id="GO:0016810">
    <property type="term" value="F:hydrolase activity, acting on carbon-nitrogen (but not peptide) bonds"/>
    <property type="evidence" value="ECO:0007669"/>
    <property type="project" value="InterPro"/>
</dbReference>
<dbReference type="HOGENOM" id="CLU_062195_0_0_7"/>
<name>E6VXD9_PSEA9</name>
<keyword evidence="1" id="KW-0732">Signal</keyword>
<dbReference type="RefSeq" id="WP_013515661.1">
    <property type="nucleotide sequence ID" value="NC_014844.1"/>
</dbReference>
<gene>
    <name evidence="3" type="ordered locus">Daes_2759</name>
</gene>
<dbReference type="EMBL" id="CP002431">
    <property type="protein sequence ID" value="ADU63755.1"/>
    <property type="molecule type" value="Genomic_DNA"/>
</dbReference>
<reference evidence="4" key="1">
    <citation type="submission" date="2010-12" db="EMBL/GenBank/DDBJ databases">
        <title>Complete sequence of Desulfovibrio aespoeensis Aspo-2.</title>
        <authorList>
            <consortium name="US DOE Joint Genome Institute"/>
            <person name="Lucas S."/>
            <person name="Copeland A."/>
            <person name="Lapidus A."/>
            <person name="Cheng J.-F."/>
            <person name="Goodwin L."/>
            <person name="Pitluck S."/>
            <person name="Chertkov O."/>
            <person name="Misra M."/>
            <person name="Detter J.C."/>
            <person name="Han C."/>
            <person name="Tapia R."/>
            <person name="Land M."/>
            <person name="Hauser L."/>
            <person name="Kyrpides N."/>
            <person name="Ivanova N."/>
            <person name="Ovchinnikova G."/>
            <person name="Pedersen K."/>
            <person name="Jagevall S."/>
            <person name="Hazen T."/>
            <person name="Woyke T."/>
        </authorList>
    </citation>
    <scope>NUCLEOTIDE SEQUENCE [LARGE SCALE GENOMIC DNA]</scope>
    <source>
        <strain evidence="4">ATCC 700646 / DSM 10631 / Aspo-2</strain>
    </source>
</reference>
<dbReference type="eggNOG" id="COG0726">
    <property type="taxonomic scope" value="Bacteria"/>
</dbReference>
<dbReference type="Pfam" id="PF01522">
    <property type="entry name" value="Polysacc_deac_1"/>
    <property type="match status" value="1"/>
</dbReference>
<dbReference type="STRING" id="643562.Daes_2759"/>
<dbReference type="PROSITE" id="PS51257">
    <property type="entry name" value="PROKAR_LIPOPROTEIN"/>
    <property type="match status" value="1"/>
</dbReference>
<dbReference type="PROSITE" id="PS51677">
    <property type="entry name" value="NODB"/>
    <property type="match status" value="1"/>
</dbReference>
<protein>
    <submittedName>
        <fullName evidence="3">Polysaccharide deacetylase</fullName>
    </submittedName>
</protein>
<reference evidence="3 4" key="2">
    <citation type="journal article" date="2014" name="Genome Announc.">
        <title>Complete Genome Sequence of the Subsurface, Mesophilic Sulfate-Reducing Bacterium Desulfovibrio aespoeensis Aspo-2.</title>
        <authorList>
            <person name="Pedersen K."/>
            <person name="Bengtsson A."/>
            <person name="Edlund J."/>
            <person name="Rabe L."/>
            <person name="Hazen T."/>
            <person name="Chakraborty R."/>
            <person name="Goodwin L."/>
            <person name="Shapiro N."/>
        </authorList>
    </citation>
    <scope>NUCLEOTIDE SEQUENCE [LARGE SCALE GENOMIC DNA]</scope>
    <source>
        <strain evidence="4">ATCC 700646 / DSM 10631 / Aspo-2</strain>
    </source>
</reference>
<dbReference type="InterPro" id="IPR011330">
    <property type="entry name" value="Glyco_hydro/deAcase_b/a-brl"/>
</dbReference>
<organism evidence="3 4">
    <name type="scientific">Pseudodesulfovibrio aespoeensis (strain ATCC 700646 / DSM 10631 / Aspo-2)</name>
    <name type="common">Desulfovibrio aespoeensis</name>
    <dbReference type="NCBI Taxonomy" id="643562"/>
    <lineage>
        <taxon>Bacteria</taxon>
        <taxon>Pseudomonadati</taxon>
        <taxon>Thermodesulfobacteriota</taxon>
        <taxon>Desulfovibrionia</taxon>
        <taxon>Desulfovibrionales</taxon>
        <taxon>Desulfovibrionaceae</taxon>
    </lineage>
</organism>
<feature type="chain" id="PRO_5003214160" evidence="1">
    <location>
        <begin position="19"/>
        <end position="342"/>
    </location>
</feature>
<dbReference type="Proteomes" id="UP000002191">
    <property type="component" value="Chromosome"/>
</dbReference>
<dbReference type="SUPFAM" id="SSF88713">
    <property type="entry name" value="Glycoside hydrolase/deacetylase"/>
    <property type="match status" value="1"/>
</dbReference>
<dbReference type="GO" id="GO:0005975">
    <property type="term" value="P:carbohydrate metabolic process"/>
    <property type="evidence" value="ECO:0007669"/>
    <property type="project" value="InterPro"/>
</dbReference>
<evidence type="ECO:0000259" key="2">
    <source>
        <dbReference type="PROSITE" id="PS51677"/>
    </source>
</evidence>
<dbReference type="PANTHER" id="PTHR10587">
    <property type="entry name" value="GLYCOSYL TRANSFERASE-RELATED"/>
    <property type="match status" value="1"/>
</dbReference>
<dbReference type="KEGG" id="das:Daes_2759"/>
<feature type="domain" description="NodB homology" evidence="2">
    <location>
        <begin position="96"/>
        <end position="300"/>
    </location>
</feature>
<dbReference type="AlphaFoldDB" id="E6VXD9"/>
<feature type="signal peptide" evidence="1">
    <location>
        <begin position="1"/>
        <end position="18"/>
    </location>
</feature>
<dbReference type="OrthoDB" id="9784220at2"/>
<keyword evidence="4" id="KW-1185">Reference proteome</keyword>
<evidence type="ECO:0000313" key="4">
    <source>
        <dbReference type="Proteomes" id="UP000002191"/>
    </source>
</evidence>
<evidence type="ECO:0000256" key="1">
    <source>
        <dbReference type="SAM" id="SignalP"/>
    </source>
</evidence>
<sequence precursor="true">MVAFRFSLPLLLAVILLAGGCASRKTAPATHGSIALLHALWFDEQLAGADSDLARATLPEPDLRPPLRTTPVRALPPITPERRQVITCVTPRDGRKVVALTFDLCERAPHLAGYQKDIVNFLRSQGVKATFFAGGKWMRSHPDKTLQLMADPLFELGNHAWTHGNLALMDEDEVRQQMDWTQAQYELLYESLKARAQERGLGHAMNTVPQSLRLMRLPYGRNNARTGDLLASMGLPMIQWSVEGEQDELERTVDQLVEWNLGKVRPGAIILMHANAVPQKTHLLVPRLVPELRKRGYEFVTVSELLEMGPAVTVTDGYFDKPGDNLYVDDLFGGKGTLGRVR</sequence>
<dbReference type="Gene3D" id="3.20.20.370">
    <property type="entry name" value="Glycoside hydrolase/deacetylase"/>
    <property type="match status" value="1"/>
</dbReference>
<accession>E6VXD9</accession>
<evidence type="ECO:0000313" key="3">
    <source>
        <dbReference type="EMBL" id="ADU63755.1"/>
    </source>
</evidence>
<proteinExistence type="predicted"/>
<dbReference type="InterPro" id="IPR050248">
    <property type="entry name" value="Polysacc_deacetylase_ArnD"/>
</dbReference>